<dbReference type="PROSITE" id="PS00107">
    <property type="entry name" value="PROTEIN_KINASE_ATP"/>
    <property type="match status" value="1"/>
</dbReference>
<evidence type="ECO:0000256" key="6">
    <source>
        <dbReference type="PROSITE-ProRule" id="PRU10141"/>
    </source>
</evidence>
<dbReference type="eggNOG" id="KOG0595">
    <property type="taxonomic scope" value="Eukaryota"/>
</dbReference>
<dbReference type="InterPro" id="IPR000719">
    <property type="entry name" value="Prot_kinase_dom"/>
</dbReference>
<keyword evidence="10" id="KW-1185">Reference proteome</keyword>
<sequence length="423" mass="49261">MPVEDLPAKEFVYEKDKKFQYKRTPVESNSTLSRKRNYDNDDDEEVAEIVRNYIEKDEIGRGNFGVVYKVEQSSSGKFWALKEIKCSSKTDVKEAMKEVNMLKGLRHPYILQFEEAFVIYRENERYTCIVTEYCSNGTLNDHLAIETTRKNNHRWMVELASAMKYLHEHQPVIVHRDLKPENIFITAQGCLKVADFGLALHSINQQQFERYSTNVASDRSVCGTKMYLAPEIYDQIYAKEGDIFSLGLIYCTMIERTFVKVGGKCHYAVYFKQENEGKCSIIPVGVHMRYSRNSNHRIDFLFRKANDYEKSLIKLMLQRHPAVRPPASDIYRRCRWMESVDGKSNHYVILKTVVGDVNNIVKDESLRFTLLGPSDRAIKHHTRLILYLHRLQDVFVSLMTVTNCELYPALRYALNNNLTQGNI</sequence>
<dbReference type="PROSITE" id="PS00108">
    <property type="entry name" value="PROTEIN_KINASE_ST"/>
    <property type="match status" value="1"/>
</dbReference>
<evidence type="ECO:0000259" key="8">
    <source>
        <dbReference type="PROSITE" id="PS50011"/>
    </source>
</evidence>
<evidence type="ECO:0000256" key="5">
    <source>
        <dbReference type="ARBA" id="ARBA00037982"/>
    </source>
</evidence>
<dbReference type="GO" id="GO:0010972">
    <property type="term" value="P:negative regulation of G2/M transition of mitotic cell cycle"/>
    <property type="evidence" value="ECO:0000318"/>
    <property type="project" value="GO_Central"/>
</dbReference>
<dbReference type="STRING" id="10228.B3RIC5"/>
<dbReference type="PANTHER" id="PTHR11042:SF190">
    <property type="entry name" value="MITOSIS INHIBITOR PROTEIN KINASE MIK1"/>
    <property type="match status" value="1"/>
</dbReference>
<feature type="domain" description="Protein kinase" evidence="8">
    <location>
        <begin position="53"/>
        <end position="337"/>
    </location>
</feature>
<dbReference type="CTD" id="6750144"/>
<dbReference type="Pfam" id="PF00069">
    <property type="entry name" value="Pkinase"/>
    <property type="match status" value="1"/>
</dbReference>
<dbReference type="GO" id="GO:0110031">
    <property type="term" value="P:negative regulation of G2/MI transition of meiotic cell cycle"/>
    <property type="evidence" value="ECO:0000318"/>
    <property type="project" value="GO_Central"/>
</dbReference>
<evidence type="ECO:0000256" key="1">
    <source>
        <dbReference type="ARBA" id="ARBA00022679"/>
    </source>
</evidence>
<evidence type="ECO:0000256" key="2">
    <source>
        <dbReference type="ARBA" id="ARBA00022741"/>
    </source>
</evidence>
<keyword evidence="7" id="KW-0723">Serine/threonine-protein kinase</keyword>
<dbReference type="GO" id="GO:0004672">
    <property type="term" value="F:protein kinase activity"/>
    <property type="evidence" value="ECO:0000318"/>
    <property type="project" value="GO_Central"/>
</dbReference>
<dbReference type="PhylomeDB" id="B3RIC5"/>
<dbReference type="EMBL" id="DS985241">
    <property type="protein sequence ID" value="EDV28995.1"/>
    <property type="molecule type" value="Genomic_DNA"/>
</dbReference>
<gene>
    <name evidence="9" type="ORF">TRIADDRAFT_52425</name>
</gene>
<dbReference type="InterPro" id="IPR050339">
    <property type="entry name" value="CC_SR_Kinase"/>
</dbReference>
<keyword evidence="2 6" id="KW-0547">Nucleotide-binding</keyword>
<dbReference type="SMART" id="SM00220">
    <property type="entry name" value="S_TKc"/>
    <property type="match status" value="1"/>
</dbReference>
<organism evidence="9 10">
    <name type="scientific">Trichoplax adhaerens</name>
    <name type="common">Trichoplax reptans</name>
    <dbReference type="NCBI Taxonomy" id="10228"/>
    <lineage>
        <taxon>Eukaryota</taxon>
        <taxon>Metazoa</taxon>
        <taxon>Placozoa</taxon>
        <taxon>Uniplacotomia</taxon>
        <taxon>Trichoplacea</taxon>
        <taxon>Trichoplacidae</taxon>
        <taxon>Trichoplax</taxon>
    </lineage>
</organism>
<comment type="similarity">
    <text evidence="5">Belongs to the protein kinase superfamily. Ser/Thr protein kinase family. GCN2 subfamily.</text>
</comment>
<evidence type="ECO:0000256" key="3">
    <source>
        <dbReference type="ARBA" id="ARBA00022777"/>
    </source>
</evidence>
<protein>
    <recommendedName>
        <fullName evidence="8">Protein kinase domain-containing protein</fullName>
    </recommendedName>
</protein>
<dbReference type="GeneID" id="6750144"/>
<proteinExistence type="inferred from homology"/>
<dbReference type="GO" id="GO:0005634">
    <property type="term" value="C:nucleus"/>
    <property type="evidence" value="ECO:0000318"/>
    <property type="project" value="GO_Central"/>
</dbReference>
<dbReference type="KEGG" id="tad:TRIADDRAFT_52425"/>
<name>B3RIC5_TRIAD</name>
<dbReference type="GO" id="GO:0004674">
    <property type="term" value="F:protein serine/threonine kinase activity"/>
    <property type="evidence" value="ECO:0007669"/>
    <property type="project" value="UniProtKB-KW"/>
</dbReference>
<dbReference type="InterPro" id="IPR017441">
    <property type="entry name" value="Protein_kinase_ATP_BS"/>
</dbReference>
<evidence type="ECO:0000313" key="10">
    <source>
        <dbReference type="Proteomes" id="UP000009022"/>
    </source>
</evidence>
<dbReference type="SUPFAM" id="SSF56112">
    <property type="entry name" value="Protein kinase-like (PK-like)"/>
    <property type="match status" value="1"/>
</dbReference>
<dbReference type="FunCoup" id="B3RIC5">
    <property type="interactions" value="1197"/>
</dbReference>
<feature type="binding site" evidence="6">
    <location>
        <position position="82"/>
    </location>
    <ligand>
        <name>ATP</name>
        <dbReference type="ChEBI" id="CHEBI:30616"/>
    </ligand>
</feature>
<evidence type="ECO:0000256" key="4">
    <source>
        <dbReference type="ARBA" id="ARBA00022840"/>
    </source>
</evidence>
<dbReference type="HOGENOM" id="CLU_649468_0_0_1"/>
<dbReference type="Gene3D" id="1.10.510.10">
    <property type="entry name" value="Transferase(Phosphotransferase) domain 1"/>
    <property type="match status" value="1"/>
</dbReference>
<dbReference type="Proteomes" id="UP000009022">
    <property type="component" value="Unassembled WGS sequence"/>
</dbReference>
<keyword evidence="1" id="KW-0808">Transferase</keyword>
<evidence type="ECO:0000256" key="7">
    <source>
        <dbReference type="RuleBase" id="RU000304"/>
    </source>
</evidence>
<dbReference type="InterPro" id="IPR011009">
    <property type="entry name" value="Kinase-like_dom_sf"/>
</dbReference>
<dbReference type="PANTHER" id="PTHR11042">
    <property type="entry name" value="EUKARYOTIC TRANSLATION INITIATION FACTOR 2-ALPHA KINASE EIF2-ALPHA KINASE -RELATED"/>
    <property type="match status" value="1"/>
</dbReference>
<dbReference type="InParanoid" id="B3RIC5"/>
<keyword evidence="4 6" id="KW-0067">ATP-binding</keyword>
<dbReference type="InterPro" id="IPR008271">
    <property type="entry name" value="Ser/Thr_kinase_AS"/>
</dbReference>
<dbReference type="GO" id="GO:0005524">
    <property type="term" value="F:ATP binding"/>
    <property type="evidence" value="ECO:0007669"/>
    <property type="project" value="UniProtKB-UniRule"/>
</dbReference>
<dbReference type="RefSeq" id="XP_002108197.1">
    <property type="nucleotide sequence ID" value="XM_002108161.1"/>
</dbReference>
<accession>B3RIC5</accession>
<dbReference type="AlphaFoldDB" id="B3RIC5"/>
<evidence type="ECO:0000313" key="9">
    <source>
        <dbReference type="EMBL" id="EDV28995.1"/>
    </source>
</evidence>
<keyword evidence="3" id="KW-0418">Kinase</keyword>
<dbReference type="GO" id="GO:0005737">
    <property type="term" value="C:cytoplasm"/>
    <property type="evidence" value="ECO:0000318"/>
    <property type="project" value="GO_Central"/>
</dbReference>
<dbReference type="PROSITE" id="PS50011">
    <property type="entry name" value="PROTEIN_KINASE_DOM"/>
    <property type="match status" value="1"/>
</dbReference>
<reference evidence="9 10" key="1">
    <citation type="journal article" date="2008" name="Nature">
        <title>The Trichoplax genome and the nature of placozoans.</title>
        <authorList>
            <person name="Srivastava M."/>
            <person name="Begovic E."/>
            <person name="Chapman J."/>
            <person name="Putnam N.H."/>
            <person name="Hellsten U."/>
            <person name="Kawashima T."/>
            <person name="Kuo A."/>
            <person name="Mitros T."/>
            <person name="Salamov A."/>
            <person name="Carpenter M.L."/>
            <person name="Signorovitch A.Y."/>
            <person name="Moreno M.A."/>
            <person name="Kamm K."/>
            <person name="Grimwood J."/>
            <person name="Schmutz J."/>
            <person name="Shapiro H."/>
            <person name="Grigoriev I.V."/>
            <person name="Buss L.W."/>
            <person name="Schierwater B."/>
            <person name="Dellaporta S.L."/>
            <person name="Rokhsar D.S."/>
        </authorList>
    </citation>
    <scope>NUCLEOTIDE SEQUENCE [LARGE SCALE GENOMIC DNA]</scope>
    <source>
        <strain evidence="9 10">Grell-BS-1999</strain>
    </source>
</reference>
<dbReference type="OrthoDB" id="5956925at2759"/>